<dbReference type="RefSeq" id="WP_109612318.1">
    <property type="nucleotide sequence ID" value="NZ_QGGG01000004.1"/>
</dbReference>
<feature type="domain" description="VOC" evidence="1">
    <location>
        <begin position="5"/>
        <end position="119"/>
    </location>
</feature>
<dbReference type="PANTHER" id="PTHR39175:SF1">
    <property type="entry name" value="FAMILY PROTEIN, PUTATIVE (AFU_ORTHOLOGUE AFUA_3G15060)-RELATED"/>
    <property type="match status" value="1"/>
</dbReference>
<gene>
    <name evidence="2" type="ORF">C7441_104168</name>
</gene>
<dbReference type="PROSITE" id="PS51819">
    <property type="entry name" value="VOC"/>
    <property type="match status" value="1"/>
</dbReference>
<dbReference type="STRING" id="1192868.GCA_000304395_02742"/>
<dbReference type="Pfam" id="PF00903">
    <property type="entry name" value="Glyoxalase"/>
    <property type="match status" value="1"/>
</dbReference>
<keyword evidence="2" id="KW-0223">Dioxygenase</keyword>
<protein>
    <submittedName>
        <fullName evidence="2">Catechol 2,3-dioxygenase-like lactoylglutathione lyase family enzyme</fullName>
    </submittedName>
</protein>
<accession>A0A316C593</accession>
<evidence type="ECO:0000313" key="2">
    <source>
        <dbReference type="EMBL" id="PWJ84900.1"/>
    </source>
</evidence>
<proteinExistence type="predicted"/>
<keyword evidence="2" id="KW-0560">Oxidoreductase</keyword>
<reference evidence="2 3" key="1">
    <citation type="submission" date="2018-05" db="EMBL/GenBank/DDBJ databases">
        <title>Genomic Encyclopedia of Type Strains, Phase IV (KMG-IV): sequencing the most valuable type-strain genomes for metagenomic binning, comparative biology and taxonomic classification.</title>
        <authorList>
            <person name="Goeker M."/>
        </authorList>
    </citation>
    <scope>NUCLEOTIDE SEQUENCE [LARGE SCALE GENOMIC DNA]</scope>
    <source>
        <strain evidence="2 3">DSM 6986</strain>
    </source>
</reference>
<evidence type="ECO:0000259" key="1">
    <source>
        <dbReference type="PROSITE" id="PS51819"/>
    </source>
</evidence>
<comment type="caution">
    <text evidence="2">The sequence shown here is derived from an EMBL/GenBank/DDBJ whole genome shotgun (WGS) entry which is preliminary data.</text>
</comment>
<keyword evidence="3" id="KW-1185">Reference proteome</keyword>
<dbReference type="PANTHER" id="PTHR39175">
    <property type="entry name" value="FAMILY PROTEIN, PUTATIVE (AFU_ORTHOLOGUE AFUA_3G15060)-RELATED"/>
    <property type="match status" value="1"/>
</dbReference>
<name>A0A316C593_PSESE</name>
<dbReference type="Proteomes" id="UP000245396">
    <property type="component" value="Unassembled WGS sequence"/>
</dbReference>
<evidence type="ECO:0000313" key="3">
    <source>
        <dbReference type="Proteomes" id="UP000245396"/>
    </source>
</evidence>
<dbReference type="Gene3D" id="3.10.180.10">
    <property type="entry name" value="2,3-Dihydroxybiphenyl 1,2-Dioxygenase, domain 1"/>
    <property type="match status" value="1"/>
</dbReference>
<dbReference type="InterPro" id="IPR037523">
    <property type="entry name" value="VOC_core"/>
</dbReference>
<dbReference type="AlphaFoldDB" id="A0A316C593"/>
<dbReference type="OrthoDB" id="9813630at2"/>
<organism evidence="2 3">
    <name type="scientific">Pseudaminobacter salicylatoxidans</name>
    <dbReference type="NCBI Taxonomy" id="93369"/>
    <lineage>
        <taxon>Bacteria</taxon>
        <taxon>Pseudomonadati</taxon>
        <taxon>Pseudomonadota</taxon>
        <taxon>Alphaproteobacteria</taxon>
        <taxon>Hyphomicrobiales</taxon>
        <taxon>Phyllobacteriaceae</taxon>
        <taxon>Pseudaminobacter</taxon>
    </lineage>
</organism>
<dbReference type="InterPro" id="IPR004360">
    <property type="entry name" value="Glyas_Fos-R_dOase_dom"/>
</dbReference>
<dbReference type="InterPro" id="IPR029068">
    <property type="entry name" value="Glyas_Bleomycin-R_OHBP_Dase"/>
</dbReference>
<dbReference type="GO" id="GO:0051213">
    <property type="term" value="F:dioxygenase activity"/>
    <property type="evidence" value="ECO:0007669"/>
    <property type="project" value="UniProtKB-KW"/>
</dbReference>
<sequence>MTITALDHVQLAMPAGGEEEARRFYEGLLGIPETPKPPALAARGGCWFEAGTVKIHLGVEAVFVPARKAHPALVTDDLATLTARLEVAGIAITPDNAIAGTRRCHVSDPFGNRIELIQDKATMEQQGSRDRLLSSRP</sequence>
<dbReference type="GO" id="GO:0016829">
    <property type="term" value="F:lyase activity"/>
    <property type="evidence" value="ECO:0007669"/>
    <property type="project" value="UniProtKB-KW"/>
</dbReference>
<dbReference type="EMBL" id="QGGG01000004">
    <property type="protein sequence ID" value="PWJ84900.1"/>
    <property type="molecule type" value="Genomic_DNA"/>
</dbReference>
<dbReference type="SUPFAM" id="SSF54593">
    <property type="entry name" value="Glyoxalase/Bleomycin resistance protein/Dihydroxybiphenyl dioxygenase"/>
    <property type="match status" value="1"/>
</dbReference>
<keyword evidence="2" id="KW-0456">Lyase</keyword>